<proteinExistence type="predicted"/>
<evidence type="ECO:0000313" key="2">
    <source>
        <dbReference type="EMBL" id="TWW07956.1"/>
    </source>
</evidence>
<protein>
    <recommendedName>
        <fullName evidence="1">Lipid/polyisoprenoid-binding YceI-like domain-containing protein</fullName>
    </recommendedName>
</protein>
<reference evidence="2 3" key="1">
    <citation type="submission" date="2019-08" db="EMBL/GenBank/DDBJ databases">
        <title>100 year-old enigma solved: identification of Planctomyces bekefii, the type genus and species of the phylum Planctomycetes.</title>
        <authorList>
            <person name="Svetlana D.N."/>
            <person name="Overmann J."/>
        </authorList>
    </citation>
    <scope>NUCLEOTIDE SEQUENCE [LARGE SCALE GENOMIC DNA]</scope>
    <source>
        <strain evidence="2">Phe10_nw2017</strain>
    </source>
</reference>
<comment type="caution">
    <text evidence="2">The sequence shown here is derived from an EMBL/GenBank/DDBJ whole genome shotgun (WGS) entry which is preliminary data.</text>
</comment>
<dbReference type="EMBL" id="SRHE01000920">
    <property type="protein sequence ID" value="TWW07956.1"/>
    <property type="molecule type" value="Genomic_DNA"/>
</dbReference>
<dbReference type="InterPro" id="IPR036761">
    <property type="entry name" value="TTHA0802/YceI-like_sf"/>
</dbReference>
<gene>
    <name evidence="2" type="ORF">E3A20_29140</name>
</gene>
<accession>A0A5C6LZM0</accession>
<dbReference type="InterPro" id="IPR007372">
    <property type="entry name" value="Lipid/polyisoprenoid-bd_YceI"/>
</dbReference>
<dbReference type="Gene3D" id="2.40.128.110">
    <property type="entry name" value="Lipid/polyisoprenoid-binding, YceI-like"/>
    <property type="match status" value="1"/>
</dbReference>
<sequence length="116" mass="13233">MKLDALDTGIELRNKHLRENYLHTEKFPEASLKIEKIEKLNDQLADKSSAKENFVPVLTLRGKTMPIQGATYQIEGKTVTADFRIELLDFEIERPMFMGIKVVDAVLVHVQFEMGG</sequence>
<name>A0A5C6LZM0_9PLAN</name>
<keyword evidence="3" id="KW-1185">Reference proteome</keyword>
<feature type="domain" description="Lipid/polyisoprenoid-binding YceI-like" evidence="1">
    <location>
        <begin position="2"/>
        <end position="113"/>
    </location>
</feature>
<dbReference type="SUPFAM" id="SSF101874">
    <property type="entry name" value="YceI-like"/>
    <property type="match status" value="1"/>
</dbReference>
<dbReference type="Proteomes" id="UP000321083">
    <property type="component" value="Unassembled WGS sequence"/>
</dbReference>
<evidence type="ECO:0000259" key="1">
    <source>
        <dbReference type="Pfam" id="PF04264"/>
    </source>
</evidence>
<organism evidence="2 3">
    <name type="scientific">Planctomyces bekefii</name>
    <dbReference type="NCBI Taxonomy" id="1653850"/>
    <lineage>
        <taxon>Bacteria</taxon>
        <taxon>Pseudomonadati</taxon>
        <taxon>Planctomycetota</taxon>
        <taxon>Planctomycetia</taxon>
        <taxon>Planctomycetales</taxon>
        <taxon>Planctomycetaceae</taxon>
        <taxon>Planctomyces</taxon>
    </lineage>
</organism>
<dbReference type="Pfam" id="PF04264">
    <property type="entry name" value="YceI"/>
    <property type="match status" value="1"/>
</dbReference>
<reference evidence="2 3" key="2">
    <citation type="submission" date="2019-08" db="EMBL/GenBank/DDBJ databases">
        <authorList>
            <person name="Henke P."/>
        </authorList>
    </citation>
    <scope>NUCLEOTIDE SEQUENCE [LARGE SCALE GENOMIC DNA]</scope>
    <source>
        <strain evidence="2">Phe10_nw2017</strain>
    </source>
</reference>
<evidence type="ECO:0000313" key="3">
    <source>
        <dbReference type="Proteomes" id="UP000321083"/>
    </source>
</evidence>
<dbReference type="AlphaFoldDB" id="A0A5C6LZM0"/>